<evidence type="ECO:0000313" key="1">
    <source>
        <dbReference type="EMBL" id="MBX13631.1"/>
    </source>
</evidence>
<reference evidence="1" key="1">
    <citation type="submission" date="2018-02" db="EMBL/GenBank/DDBJ databases">
        <title>Rhizophora mucronata_Transcriptome.</title>
        <authorList>
            <person name="Meera S.P."/>
            <person name="Sreeshan A."/>
            <person name="Augustine A."/>
        </authorList>
    </citation>
    <scope>NUCLEOTIDE SEQUENCE</scope>
    <source>
        <tissue evidence="1">Leaf</tissue>
    </source>
</reference>
<protein>
    <submittedName>
        <fullName evidence="1">Uncharacterized protein</fullName>
    </submittedName>
</protein>
<sequence>MNASITSFTKSPNQRDTTELLCHICLIRTLNWSPATLKSNGSVW</sequence>
<proteinExistence type="predicted"/>
<accession>A0A2P2L6Q5</accession>
<dbReference type="AlphaFoldDB" id="A0A2P2L6Q5"/>
<organism evidence="1">
    <name type="scientific">Rhizophora mucronata</name>
    <name type="common">Asiatic mangrove</name>
    <dbReference type="NCBI Taxonomy" id="61149"/>
    <lineage>
        <taxon>Eukaryota</taxon>
        <taxon>Viridiplantae</taxon>
        <taxon>Streptophyta</taxon>
        <taxon>Embryophyta</taxon>
        <taxon>Tracheophyta</taxon>
        <taxon>Spermatophyta</taxon>
        <taxon>Magnoliopsida</taxon>
        <taxon>eudicotyledons</taxon>
        <taxon>Gunneridae</taxon>
        <taxon>Pentapetalae</taxon>
        <taxon>rosids</taxon>
        <taxon>fabids</taxon>
        <taxon>Malpighiales</taxon>
        <taxon>Rhizophoraceae</taxon>
        <taxon>Rhizophora</taxon>
    </lineage>
</organism>
<dbReference type="EMBL" id="GGEC01033147">
    <property type="protein sequence ID" value="MBX13631.1"/>
    <property type="molecule type" value="Transcribed_RNA"/>
</dbReference>
<name>A0A2P2L6Q5_RHIMU</name>